<dbReference type="AlphaFoldDB" id="A0A5C6U6Y6"/>
<dbReference type="Gene3D" id="1.10.12.10">
    <property type="entry name" value="Lyase 2-enoyl-coa Hydratase, Chain A, domain 2"/>
    <property type="match status" value="1"/>
</dbReference>
<organism evidence="3 4">
    <name type="scientific">Piscinibacter aquaticus</name>
    <dbReference type="NCBI Taxonomy" id="392597"/>
    <lineage>
        <taxon>Bacteria</taxon>
        <taxon>Pseudomonadati</taxon>
        <taxon>Pseudomonadota</taxon>
        <taxon>Betaproteobacteria</taxon>
        <taxon>Burkholderiales</taxon>
        <taxon>Sphaerotilaceae</taxon>
        <taxon>Piscinibacter</taxon>
    </lineage>
</organism>
<dbReference type="PROSITE" id="PS00166">
    <property type="entry name" value="ENOYL_COA_HYDRATASE"/>
    <property type="match status" value="1"/>
</dbReference>
<keyword evidence="3" id="KW-0413">Isomerase</keyword>
<dbReference type="EMBL" id="VOPW01000001">
    <property type="protein sequence ID" value="TXC67508.1"/>
    <property type="molecule type" value="Genomic_DNA"/>
</dbReference>
<keyword evidence="4" id="KW-1185">Reference proteome</keyword>
<dbReference type="PANTHER" id="PTHR43459">
    <property type="entry name" value="ENOYL-COA HYDRATASE"/>
    <property type="match status" value="1"/>
</dbReference>
<name>A0A5C6U6Y6_9BURK</name>
<dbReference type="GO" id="GO:0016853">
    <property type="term" value="F:isomerase activity"/>
    <property type="evidence" value="ECO:0007669"/>
    <property type="project" value="UniProtKB-KW"/>
</dbReference>
<gene>
    <name evidence="3" type="ORF">FSC37_11405</name>
</gene>
<evidence type="ECO:0000313" key="3">
    <source>
        <dbReference type="EMBL" id="TXC67508.1"/>
    </source>
</evidence>
<comment type="caution">
    <text evidence="3">The sequence shown here is derived from an EMBL/GenBank/DDBJ whole genome shotgun (WGS) entry which is preliminary data.</text>
</comment>
<dbReference type="Gene3D" id="3.90.226.10">
    <property type="entry name" value="2-enoyl-CoA Hydratase, Chain A, domain 1"/>
    <property type="match status" value="1"/>
</dbReference>
<sequence length="269" mass="28065">MADDAEPLLSRQDGAVLTLTLNRPQALNSFNGALHDALMSALKAAAGDAGVRCVVITGAGRGFCAGQDLSDPAAAPDLTPGAAPKDIGNLIEARYKPLAMLIHQFPVPVIAAVNGVAAGAGANFALNCDIVLAAKSASFIQAFSKIGLIPDCGGSWLLPRPVGRANAMALALLGDKCSAEEAQRIGLIWRCVDDAALQDEAQALAQRLAAMPSKALAETRRAFDKADHMDLGTALSMEGEAQRRLGMSHDYIEGVSAFFAKRAPTFKDR</sequence>
<reference evidence="3 4" key="1">
    <citation type="submission" date="2019-08" db="EMBL/GenBank/DDBJ databases">
        <authorList>
            <person name="Khan S.A."/>
            <person name="Jeon C.O."/>
            <person name="Jeong S.E."/>
        </authorList>
    </citation>
    <scope>NUCLEOTIDE SEQUENCE [LARGE SCALE GENOMIC DNA]</scope>
    <source>
        <strain evidence="4">IMCC1728</strain>
    </source>
</reference>
<dbReference type="InterPro" id="IPR018376">
    <property type="entry name" value="Enoyl-CoA_hyd/isom_CS"/>
</dbReference>
<dbReference type="Proteomes" id="UP000321832">
    <property type="component" value="Unassembled WGS sequence"/>
</dbReference>
<protein>
    <submittedName>
        <fullName evidence="3">2-(1,2-epoxy-1,2-dihydrophenyl)acetyl-CoA isomerase</fullName>
        <ecNumber evidence="3">5.3.3.18</ecNumber>
    </submittedName>
</protein>
<comment type="similarity">
    <text evidence="1 2">Belongs to the enoyl-CoA hydratase/isomerase family.</text>
</comment>
<dbReference type="EC" id="5.3.3.18" evidence="3"/>
<dbReference type="InterPro" id="IPR001753">
    <property type="entry name" value="Enoyl-CoA_hydra/iso"/>
</dbReference>
<evidence type="ECO:0000313" key="4">
    <source>
        <dbReference type="Proteomes" id="UP000321832"/>
    </source>
</evidence>
<evidence type="ECO:0000256" key="2">
    <source>
        <dbReference type="RuleBase" id="RU003707"/>
    </source>
</evidence>
<proteinExistence type="inferred from homology"/>
<dbReference type="CDD" id="cd06558">
    <property type="entry name" value="crotonase-like"/>
    <property type="match status" value="1"/>
</dbReference>
<dbReference type="Pfam" id="PF00378">
    <property type="entry name" value="ECH_1"/>
    <property type="match status" value="1"/>
</dbReference>
<evidence type="ECO:0000256" key="1">
    <source>
        <dbReference type="ARBA" id="ARBA00005254"/>
    </source>
</evidence>
<dbReference type="InterPro" id="IPR029045">
    <property type="entry name" value="ClpP/crotonase-like_dom_sf"/>
</dbReference>
<dbReference type="InterPro" id="IPR014748">
    <property type="entry name" value="Enoyl-CoA_hydra_C"/>
</dbReference>
<dbReference type="SUPFAM" id="SSF52096">
    <property type="entry name" value="ClpP/crotonase"/>
    <property type="match status" value="1"/>
</dbReference>
<accession>A0A5C6U6Y6</accession>
<dbReference type="PANTHER" id="PTHR43459:SF1">
    <property type="entry name" value="EG:BACN32G11.4 PROTEIN"/>
    <property type="match status" value="1"/>
</dbReference>